<dbReference type="AlphaFoldDB" id="A0A2H1W9G2"/>
<reference evidence="2" key="1">
    <citation type="submission" date="2016-07" db="EMBL/GenBank/DDBJ databases">
        <authorList>
            <person name="Bretaudeau A."/>
        </authorList>
    </citation>
    <scope>NUCLEOTIDE SEQUENCE</scope>
    <source>
        <strain evidence="2">Rice</strain>
        <tissue evidence="2">Whole body</tissue>
    </source>
</reference>
<evidence type="ECO:0000256" key="1">
    <source>
        <dbReference type="SAM" id="MobiDB-lite"/>
    </source>
</evidence>
<name>A0A2H1W9G2_SPOFR</name>
<evidence type="ECO:0000313" key="2">
    <source>
        <dbReference type="EMBL" id="SOQ49687.1"/>
    </source>
</evidence>
<protein>
    <submittedName>
        <fullName evidence="2">SFRICE_023150</fullName>
    </submittedName>
</protein>
<sequence length="61" mass="7189">MQYERKINSSRGISLIIMGLAIFGSNRYLKDVIVRVTQNGDIKHPREDRHPRGRSRRRKLV</sequence>
<dbReference type="EMBL" id="ODYU01007154">
    <property type="protein sequence ID" value="SOQ49687.1"/>
    <property type="molecule type" value="Genomic_DNA"/>
</dbReference>
<proteinExistence type="predicted"/>
<accession>A0A2H1W9G2</accession>
<feature type="compositionally biased region" description="Basic and acidic residues" evidence="1">
    <location>
        <begin position="41"/>
        <end position="50"/>
    </location>
</feature>
<gene>
    <name evidence="2" type="ORF">SFRICE_023150</name>
</gene>
<organism evidence="2">
    <name type="scientific">Spodoptera frugiperda</name>
    <name type="common">Fall armyworm</name>
    <dbReference type="NCBI Taxonomy" id="7108"/>
    <lineage>
        <taxon>Eukaryota</taxon>
        <taxon>Metazoa</taxon>
        <taxon>Ecdysozoa</taxon>
        <taxon>Arthropoda</taxon>
        <taxon>Hexapoda</taxon>
        <taxon>Insecta</taxon>
        <taxon>Pterygota</taxon>
        <taxon>Neoptera</taxon>
        <taxon>Endopterygota</taxon>
        <taxon>Lepidoptera</taxon>
        <taxon>Glossata</taxon>
        <taxon>Ditrysia</taxon>
        <taxon>Noctuoidea</taxon>
        <taxon>Noctuidae</taxon>
        <taxon>Amphipyrinae</taxon>
        <taxon>Spodoptera</taxon>
    </lineage>
</organism>
<feature type="region of interest" description="Disordered" evidence="1">
    <location>
        <begin position="39"/>
        <end position="61"/>
    </location>
</feature>
<feature type="compositionally biased region" description="Basic residues" evidence="1">
    <location>
        <begin position="51"/>
        <end position="61"/>
    </location>
</feature>